<dbReference type="Proteomes" id="UP000653797">
    <property type="component" value="Unassembled WGS sequence"/>
</dbReference>
<dbReference type="PROSITE" id="PS51257">
    <property type="entry name" value="PROKAR_LIPOPROTEIN"/>
    <property type="match status" value="1"/>
</dbReference>
<dbReference type="AlphaFoldDB" id="A0A927B4T1"/>
<protein>
    <recommendedName>
        <fullName evidence="3">Lipocalin-like domain-containing protein</fullName>
    </recommendedName>
</protein>
<proteinExistence type="predicted"/>
<name>A0A927B4T1_9BACT</name>
<gene>
    <name evidence="1" type="ORF">IC230_20875</name>
</gene>
<organism evidence="1 2">
    <name type="scientific">Spirosoma validum</name>
    <dbReference type="NCBI Taxonomy" id="2771355"/>
    <lineage>
        <taxon>Bacteria</taxon>
        <taxon>Pseudomonadati</taxon>
        <taxon>Bacteroidota</taxon>
        <taxon>Cytophagia</taxon>
        <taxon>Cytophagales</taxon>
        <taxon>Cytophagaceae</taxon>
        <taxon>Spirosoma</taxon>
    </lineage>
</organism>
<evidence type="ECO:0000313" key="2">
    <source>
        <dbReference type="Proteomes" id="UP000653797"/>
    </source>
</evidence>
<evidence type="ECO:0008006" key="3">
    <source>
        <dbReference type="Google" id="ProtNLM"/>
    </source>
</evidence>
<comment type="caution">
    <text evidence="1">The sequence shown here is derived from an EMBL/GenBank/DDBJ whole genome shotgun (WGS) entry which is preliminary data.</text>
</comment>
<reference evidence="1" key="1">
    <citation type="submission" date="2020-09" db="EMBL/GenBank/DDBJ databases">
        <authorList>
            <person name="Kim M.K."/>
        </authorList>
    </citation>
    <scope>NUCLEOTIDE SEQUENCE</scope>
    <source>
        <strain evidence="1">BT704</strain>
    </source>
</reference>
<evidence type="ECO:0000313" key="1">
    <source>
        <dbReference type="EMBL" id="MBD2755368.1"/>
    </source>
</evidence>
<dbReference type="EMBL" id="JACXAA010000008">
    <property type="protein sequence ID" value="MBD2755368.1"/>
    <property type="molecule type" value="Genomic_DNA"/>
</dbReference>
<accession>A0A927B4T1</accession>
<keyword evidence="2" id="KW-1185">Reference proteome</keyword>
<dbReference type="RefSeq" id="WP_191040992.1">
    <property type="nucleotide sequence ID" value="NZ_JACXAA010000008.1"/>
</dbReference>
<sequence length="171" mass="18409">MKINKLHWLALLVIGIGTQGCKKMNEELFPLAGTWKPAAERTTRIQYVSGGQTYDKAYTKTVTPSTTLLVFGKDGTFTEGSSNGTYALETINGEQRVALTSASGNSQSFAYELNGNVLNMNLVSVYEKMSATDRLTVGKAMGAGLSSAAFPGLSSATSVKDIRVTFKYTRQ</sequence>